<proteinExistence type="predicted"/>
<gene>
    <name evidence="1" type="ORF">JETT_0860</name>
</gene>
<evidence type="ECO:0000313" key="2">
    <source>
        <dbReference type="Proteomes" id="UP000319783"/>
    </source>
</evidence>
<organism evidence="1 2">
    <name type="scientific">Candidatus Jettenia ecosi</name>
    <dbReference type="NCBI Taxonomy" id="2494326"/>
    <lineage>
        <taxon>Bacteria</taxon>
        <taxon>Pseudomonadati</taxon>
        <taxon>Planctomycetota</taxon>
        <taxon>Candidatus Brocadiia</taxon>
        <taxon>Candidatus Brocadiales</taxon>
        <taxon>Candidatus Brocadiaceae</taxon>
        <taxon>Candidatus Jettenia</taxon>
    </lineage>
</organism>
<reference evidence="1 2" key="1">
    <citation type="submission" date="2019-04" db="EMBL/GenBank/DDBJ databases">
        <title>Genome of a novel bacterium Candidatus Jettenia ecosi reconstructed from metagenome of an anammox bioreactor.</title>
        <authorList>
            <person name="Mardanov A.V."/>
            <person name="Beletsky A.V."/>
            <person name="Ravin N.V."/>
            <person name="Botchkova E.A."/>
            <person name="Litti Y.V."/>
            <person name="Nozhevnikova A.N."/>
        </authorList>
    </citation>
    <scope>NUCLEOTIDE SEQUENCE [LARGE SCALE GENOMIC DNA]</scope>
    <source>
        <strain evidence="1">J2</strain>
    </source>
</reference>
<dbReference type="EMBL" id="SULG01000012">
    <property type="protein sequence ID" value="TLD42838.1"/>
    <property type="molecule type" value="Genomic_DNA"/>
</dbReference>
<protein>
    <submittedName>
        <fullName evidence="1">Uncharacterized protein</fullName>
    </submittedName>
</protein>
<dbReference type="Proteomes" id="UP000319783">
    <property type="component" value="Unassembled WGS sequence"/>
</dbReference>
<evidence type="ECO:0000313" key="1">
    <source>
        <dbReference type="EMBL" id="TLD42838.1"/>
    </source>
</evidence>
<name>A0A533QDR5_9BACT</name>
<sequence length="57" mass="6604">MANCWKCGCFLGEKDEWKKMTTVKGDICILCYNKAKETDGPRIKADIDTFLKDRENQ</sequence>
<dbReference type="AlphaFoldDB" id="A0A533QDR5"/>
<comment type="caution">
    <text evidence="1">The sequence shown here is derived from an EMBL/GenBank/DDBJ whole genome shotgun (WGS) entry which is preliminary data.</text>
</comment>
<accession>A0A533QDR5</accession>